<feature type="region of interest" description="Disordered" evidence="5">
    <location>
        <begin position="540"/>
        <end position="591"/>
    </location>
</feature>
<dbReference type="SMART" id="SM00651">
    <property type="entry name" value="Sm"/>
    <property type="match status" value="1"/>
</dbReference>
<dbReference type="GO" id="GO:1990904">
    <property type="term" value="C:ribonucleoprotein complex"/>
    <property type="evidence" value="ECO:0007669"/>
    <property type="project" value="UniProtKB-KW"/>
</dbReference>
<feature type="compositionally biased region" description="Basic and acidic residues" evidence="5">
    <location>
        <begin position="298"/>
        <end position="348"/>
    </location>
</feature>
<feature type="region of interest" description="Disordered" evidence="5">
    <location>
        <begin position="437"/>
        <end position="470"/>
    </location>
</feature>
<evidence type="ECO:0000313" key="7">
    <source>
        <dbReference type="EMBL" id="EZG75709.1"/>
    </source>
</evidence>
<organism evidence="7 8">
    <name type="scientific">Gregarina niphandrodes</name>
    <name type="common">Septate eugregarine</name>
    <dbReference type="NCBI Taxonomy" id="110365"/>
    <lineage>
        <taxon>Eukaryota</taxon>
        <taxon>Sar</taxon>
        <taxon>Alveolata</taxon>
        <taxon>Apicomplexa</taxon>
        <taxon>Conoidasida</taxon>
        <taxon>Gregarinasina</taxon>
        <taxon>Eugregarinorida</taxon>
        <taxon>Gregarinidae</taxon>
        <taxon>Gregarina</taxon>
    </lineage>
</organism>
<feature type="domain" description="Sm" evidence="6">
    <location>
        <begin position="1"/>
        <end position="66"/>
    </location>
</feature>
<sequence length="616" mass="68488">MSTTIVETRDGRLYVGCIRSYDHYGNVVLDRCVERVRFGGDFGELYLGLMFIRGETIAYFGHLQKPSPVTFQTNLQRIQDTDSDSLAGATITDGRKVPLDAVFQLQRKHQLSKVEAAKTWEYYRRINEENDEEHVKDIIMQYLSAQASVARPSLEQTTEFRACSWSRRRRRVSDGSSSTCSATPRLRYASNQRGVAGSSNSLADGVKVVGSNPPGRTSPVEHLRPSLQRSASREFVGGLQRSPQRARRREDERFLNATPDPANDARTNHRAAVRANATLDRTAGDRDRTTGHRHRTTGHRERTTGDRDRRSGDRDRTIGDRDWAIGDRAPGDRTTGDRVRERRTEAIRKSAGSSPTLSPGEPRRLAPSRLIKPSRYSCAPLIAEWPEESPLKWEPRAQLPPRIPTLRAESDAGDMASPSVQDLVSRDYLSANGCTCENSRDMSCSSDDPGRGRGLKSAMKKSGDESSLSVSRGVVITGPVMDKRSVTDNTRPPRSFWESATSEQSEGGDAVYVGPDTRFSSVVYVPPEAPVRPVKKEIKEKNYTPTASMSGVIPQTVGHSQPSPDMSSPHQFTYPRKLPLGDSDPSETLMPMDNIRTLDKLDHSPFYKACAPVRIT</sequence>
<feature type="region of interest" description="Disordered" evidence="5">
    <location>
        <begin position="191"/>
        <end position="368"/>
    </location>
</feature>
<protein>
    <submittedName>
        <fullName evidence="7">LSM domain protein</fullName>
    </submittedName>
</protein>
<proteinExistence type="inferred from homology"/>
<keyword evidence="2" id="KW-0507">mRNA processing</keyword>
<dbReference type="PANTHER" id="PTHR15588">
    <property type="entry name" value="LSM1"/>
    <property type="match status" value="1"/>
</dbReference>
<evidence type="ECO:0000259" key="6">
    <source>
        <dbReference type="PROSITE" id="PS52002"/>
    </source>
</evidence>
<dbReference type="VEuPathDB" id="CryptoDB:GNI_046040"/>
<dbReference type="SUPFAM" id="SSF50182">
    <property type="entry name" value="Sm-like ribonucleoproteins"/>
    <property type="match status" value="1"/>
</dbReference>
<feature type="compositionally biased region" description="Polar residues" evidence="5">
    <location>
        <begin position="437"/>
        <end position="446"/>
    </location>
</feature>
<dbReference type="GO" id="GO:0000932">
    <property type="term" value="C:P-body"/>
    <property type="evidence" value="ECO:0007669"/>
    <property type="project" value="TreeGrafter"/>
</dbReference>
<dbReference type="InterPro" id="IPR047575">
    <property type="entry name" value="Sm"/>
</dbReference>
<dbReference type="AlphaFoldDB" id="A0A023B9X8"/>
<keyword evidence="3" id="KW-0694">RNA-binding</keyword>
<feature type="compositionally biased region" description="Polar residues" evidence="5">
    <location>
        <begin position="191"/>
        <end position="202"/>
    </location>
</feature>
<evidence type="ECO:0000256" key="3">
    <source>
        <dbReference type="ARBA" id="ARBA00022884"/>
    </source>
</evidence>
<evidence type="ECO:0000256" key="2">
    <source>
        <dbReference type="ARBA" id="ARBA00022664"/>
    </source>
</evidence>
<evidence type="ECO:0000256" key="4">
    <source>
        <dbReference type="ARBA" id="ARBA00023274"/>
    </source>
</evidence>
<feature type="region of interest" description="Disordered" evidence="5">
    <location>
        <begin position="483"/>
        <end position="511"/>
    </location>
</feature>
<feature type="compositionally biased region" description="Polar residues" evidence="5">
    <location>
        <begin position="557"/>
        <end position="571"/>
    </location>
</feature>
<dbReference type="InterPro" id="IPR001163">
    <property type="entry name" value="Sm_dom_euk/arc"/>
</dbReference>
<keyword evidence="8" id="KW-1185">Reference proteome</keyword>
<evidence type="ECO:0000256" key="5">
    <source>
        <dbReference type="SAM" id="MobiDB-lite"/>
    </source>
</evidence>
<gene>
    <name evidence="7" type="ORF">GNI_046040</name>
</gene>
<dbReference type="GO" id="GO:0006397">
    <property type="term" value="P:mRNA processing"/>
    <property type="evidence" value="ECO:0007669"/>
    <property type="project" value="UniProtKB-KW"/>
</dbReference>
<keyword evidence="4" id="KW-0687">Ribonucleoprotein</keyword>
<dbReference type="EMBL" id="AFNH02000353">
    <property type="protein sequence ID" value="EZG75709.1"/>
    <property type="molecule type" value="Genomic_DNA"/>
</dbReference>
<evidence type="ECO:0000313" key="8">
    <source>
        <dbReference type="Proteomes" id="UP000019763"/>
    </source>
</evidence>
<dbReference type="GeneID" id="22911723"/>
<comment type="caution">
    <text evidence="7">The sequence shown here is derived from an EMBL/GenBank/DDBJ whole genome shotgun (WGS) entry which is preliminary data.</text>
</comment>
<dbReference type="InterPro" id="IPR010920">
    <property type="entry name" value="LSM_dom_sf"/>
</dbReference>
<dbReference type="Pfam" id="PF01423">
    <property type="entry name" value="LSM"/>
    <property type="match status" value="1"/>
</dbReference>
<comment type="similarity">
    <text evidence="1">Belongs to the snRNP Sm proteins family.</text>
</comment>
<dbReference type="GO" id="GO:1990726">
    <property type="term" value="C:Lsm1-7-Pat1 complex"/>
    <property type="evidence" value="ECO:0007669"/>
    <property type="project" value="TreeGrafter"/>
</dbReference>
<dbReference type="Gene3D" id="2.30.30.100">
    <property type="match status" value="1"/>
</dbReference>
<accession>A0A023B9X8</accession>
<dbReference type="RefSeq" id="XP_011129601.1">
    <property type="nucleotide sequence ID" value="XM_011131299.1"/>
</dbReference>
<dbReference type="GO" id="GO:0000290">
    <property type="term" value="P:deadenylation-dependent decapping of nuclear-transcribed mRNA"/>
    <property type="evidence" value="ECO:0007669"/>
    <property type="project" value="TreeGrafter"/>
</dbReference>
<dbReference type="PANTHER" id="PTHR15588:SF8">
    <property type="entry name" value="U6 SNRNA-ASSOCIATED SM-LIKE PROTEIN LSM1"/>
    <property type="match status" value="1"/>
</dbReference>
<dbReference type="PROSITE" id="PS52002">
    <property type="entry name" value="SM"/>
    <property type="match status" value="1"/>
</dbReference>
<feature type="compositionally biased region" description="Polar residues" evidence="5">
    <location>
        <begin position="487"/>
        <end position="505"/>
    </location>
</feature>
<dbReference type="eggNOG" id="KOG1782">
    <property type="taxonomic scope" value="Eukaryota"/>
</dbReference>
<dbReference type="Proteomes" id="UP000019763">
    <property type="component" value="Unassembled WGS sequence"/>
</dbReference>
<dbReference type="GO" id="GO:0003729">
    <property type="term" value="F:mRNA binding"/>
    <property type="evidence" value="ECO:0007669"/>
    <property type="project" value="TreeGrafter"/>
</dbReference>
<dbReference type="InterPro" id="IPR044642">
    <property type="entry name" value="PTHR15588"/>
</dbReference>
<evidence type="ECO:0000256" key="1">
    <source>
        <dbReference type="ARBA" id="ARBA00006850"/>
    </source>
</evidence>
<dbReference type="OrthoDB" id="422364at2759"/>
<reference evidence="7" key="1">
    <citation type="submission" date="2013-12" db="EMBL/GenBank/DDBJ databases">
        <authorList>
            <person name="Omoto C.K."/>
            <person name="Sibley D."/>
            <person name="Venepally P."/>
            <person name="Hadjithomas M."/>
            <person name="Karamycheva S."/>
            <person name="Brunk B."/>
            <person name="Roos D."/>
            <person name="Caler E."/>
            <person name="Lorenzi H."/>
        </authorList>
    </citation>
    <scope>NUCLEOTIDE SEQUENCE</scope>
</reference>
<name>A0A023B9X8_GRENI</name>